<protein>
    <submittedName>
        <fullName evidence="1">Uncharacterized protein</fullName>
    </submittedName>
</protein>
<dbReference type="RefSeq" id="YP_006560930.1">
    <property type="nucleotide sequence ID" value="NC_018280.1"/>
</dbReference>
<dbReference type="GeneID" id="13405909"/>
<evidence type="ECO:0000313" key="2">
    <source>
        <dbReference type="Proteomes" id="UP000002825"/>
    </source>
</evidence>
<dbReference type="EMBL" id="JQ809650">
    <property type="protein sequence ID" value="AFM54650.1"/>
    <property type="molecule type" value="Genomic_DNA"/>
</dbReference>
<sequence>MPQSLIQRTVNTFIKGLITEASELTFPENASVDELNCSLERDGTRRRRKAVTLEENNVLSDVVVPEGALVQTLDWPNVAGQLNLEFLVVQVNNNIYFYEKSTDPLSANKYAGSVDLNTYSASNNLSPSNERIQVTALNGYLIVASPAINTFYLEFDVNTEAFTAEVISFKERDFEWQGTDLEVTSEYFSDDSSPSAQRTYDAKNVGWGQGGGPATYTYPLTHAWYTGKDANGSFNITDWREIYTGSSLAANGHFVLNVFNKVRSGLTTEVETGRFRSVAAYAGRVFYAGIDSAKNGGKVYFSRLTERMADVGNCYQVNDPTSEVLSDLLDTDGGVVRIPDAHNIRKLHVLGASLLVFAENGVWAVAGVDNVFRATEYAITRISDVGLSNENSFIVADGIPIWWGKTGIYGVQQGESLSVPTAQNLSLGTIQTFWNSISNAKKAQVMVEYDKINQRVFWFYPDNEESIDYKYNNILIMDLALQAFYPWRVADESNGTSYIIGTSYYSGLGSTSTETQVVNGADTVVNGADSVVATLFRDYLEGDSEIKLLVRDGATGKMTFATFRGDTYLDWGTADYKSFAEAGYDFMGDVTTFKNAPYITTYMRVTEDGYTASGLGYEFINPSSCLMSVYWNLSKSHSTPREIYKLKDVPVVDPNDLSSINYPTDTVVTKSKVRGRGRSMKLRFESVAGKDFHLVGYEVIGAKNNNY</sequence>
<name>I6S6J6_9CAUD</name>
<keyword evidence="2" id="KW-1185">Reference proteome</keyword>
<gene>
    <name evidence="1" type="ORF">P12053L_45</name>
</gene>
<dbReference type="OrthoDB" id="4613at10239"/>
<organism evidence="1 2">
    <name type="scientific">Celeribacter phage P12053L</name>
    <dbReference type="NCBI Taxonomy" id="1197951"/>
    <lineage>
        <taxon>Viruses</taxon>
        <taxon>Duplodnaviria</taxon>
        <taxon>Heunggongvirae</taxon>
        <taxon>Uroviricota</taxon>
        <taxon>Caudoviricetes</taxon>
        <taxon>Zobellviridae</taxon>
        <taxon>Cobavirinae</taxon>
        <taxon>Siovirus</taxon>
        <taxon>Siovirus coreense</taxon>
    </lineage>
</organism>
<evidence type="ECO:0000313" key="1">
    <source>
        <dbReference type="EMBL" id="AFM54650.1"/>
    </source>
</evidence>
<dbReference type="KEGG" id="vg:13405909"/>
<proteinExistence type="predicted"/>
<reference evidence="1 2" key="1">
    <citation type="journal article" date="2012" name="J. Virol.">
        <title>Complete Genome Sequence of Celeribacter Bacteriophage P12053L.</title>
        <authorList>
            <person name="Kang I."/>
            <person name="Jang H."/>
            <person name="Oh H.M."/>
            <person name="Cho J.C."/>
        </authorList>
    </citation>
    <scope>NUCLEOTIDE SEQUENCE [LARGE SCALE GENOMIC DNA]</scope>
</reference>
<accession>I6S6J6</accession>
<dbReference type="Proteomes" id="UP000002825">
    <property type="component" value="Segment"/>
</dbReference>